<dbReference type="CDD" id="cd01366">
    <property type="entry name" value="KISc_C_terminal"/>
    <property type="match status" value="1"/>
</dbReference>
<evidence type="ECO:0000259" key="10">
    <source>
        <dbReference type="PROSITE" id="PS50067"/>
    </source>
</evidence>
<organism evidence="11 12">
    <name type="scientific">Ostreobium quekettii</name>
    <dbReference type="NCBI Taxonomy" id="121088"/>
    <lineage>
        <taxon>Eukaryota</taxon>
        <taxon>Viridiplantae</taxon>
        <taxon>Chlorophyta</taxon>
        <taxon>core chlorophytes</taxon>
        <taxon>Ulvophyceae</taxon>
        <taxon>TCBD clade</taxon>
        <taxon>Bryopsidales</taxon>
        <taxon>Ostreobineae</taxon>
        <taxon>Ostreobiaceae</taxon>
        <taxon>Ostreobium</taxon>
    </lineage>
</organism>
<feature type="coiled-coil region" evidence="8">
    <location>
        <begin position="335"/>
        <end position="383"/>
    </location>
</feature>
<dbReference type="InterPro" id="IPR036961">
    <property type="entry name" value="Kinesin_motor_dom_sf"/>
</dbReference>
<dbReference type="FunFam" id="3.40.850.10:FF:000113">
    <property type="entry name" value="Kinesin-like protein"/>
    <property type="match status" value="1"/>
</dbReference>
<protein>
    <recommendedName>
        <fullName evidence="7">Kinesin-like protein</fullName>
    </recommendedName>
</protein>
<dbReference type="GO" id="GO:0007018">
    <property type="term" value="P:microtubule-based movement"/>
    <property type="evidence" value="ECO:0007669"/>
    <property type="project" value="InterPro"/>
</dbReference>
<feature type="binding site" evidence="6">
    <location>
        <begin position="578"/>
        <end position="585"/>
    </location>
    <ligand>
        <name>ATP</name>
        <dbReference type="ChEBI" id="CHEBI:30616"/>
    </ligand>
</feature>
<dbReference type="Gene3D" id="3.40.850.10">
    <property type="entry name" value="Kinesin motor domain"/>
    <property type="match status" value="1"/>
</dbReference>
<dbReference type="InterPro" id="IPR019821">
    <property type="entry name" value="Kinesin_motor_CS"/>
</dbReference>
<feature type="coiled-coil region" evidence="8">
    <location>
        <begin position="412"/>
        <end position="467"/>
    </location>
</feature>
<dbReference type="GO" id="GO:0005524">
    <property type="term" value="F:ATP binding"/>
    <property type="evidence" value="ECO:0007669"/>
    <property type="project" value="UniProtKB-UniRule"/>
</dbReference>
<evidence type="ECO:0000313" key="11">
    <source>
        <dbReference type="EMBL" id="CAD7695507.1"/>
    </source>
</evidence>
<evidence type="ECO:0000313" key="12">
    <source>
        <dbReference type="Proteomes" id="UP000708148"/>
    </source>
</evidence>
<keyword evidence="12" id="KW-1185">Reference proteome</keyword>
<feature type="coiled-coil region" evidence="8">
    <location>
        <begin position="282"/>
        <end position="309"/>
    </location>
</feature>
<dbReference type="Pfam" id="PF00225">
    <property type="entry name" value="Kinesin"/>
    <property type="match status" value="1"/>
</dbReference>
<feature type="compositionally biased region" description="Basic and acidic residues" evidence="9">
    <location>
        <begin position="24"/>
        <end position="40"/>
    </location>
</feature>
<evidence type="ECO:0000256" key="4">
    <source>
        <dbReference type="ARBA" id="ARBA00022840"/>
    </source>
</evidence>
<dbReference type="PROSITE" id="PS50067">
    <property type="entry name" value="KINESIN_MOTOR_2"/>
    <property type="match status" value="1"/>
</dbReference>
<dbReference type="OrthoDB" id="3176171at2759"/>
<dbReference type="PANTHER" id="PTHR47972">
    <property type="entry name" value="KINESIN-LIKE PROTEIN KLP-3"/>
    <property type="match status" value="1"/>
</dbReference>
<accession>A0A8S1IVY5</accession>
<dbReference type="AlphaFoldDB" id="A0A8S1IVY5"/>
<keyword evidence="5 6" id="KW-0505">Motor protein</keyword>
<dbReference type="GO" id="GO:0005874">
    <property type="term" value="C:microtubule"/>
    <property type="evidence" value="ECO:0007669"/>
    <property type="project" value="UniProtKB-KW"/>
</dbReference>
<evidence type="ECO:0000256" key="2">
    <source>
        <dbReference type="ARBA" id="ARBA00022701"/>
    </source>
</evidence>
<feature type="domain" description="Kinesin motor" evidence="10">
    <location>
        <begin position="481"/>
        <end position="819"/>
    </location>
</feature>
<dbReference type="SUPFAM" id="SSF52540">
    <property type="entry name" value="P-loop containing nucleoside triphosphate hydrolases"/>
    <property type="match status" value="1"/>
</dbReference>
<keyword evidence="8" id="KW-0175">Coiled coil</keyword>
<comment type="caution">
    <text evidence="11">The sequence shown here is derived from an EMBL/GenBank/DDBJ whole genome shotgun (WGS) entry which is preliminary data.</text>
</comment>
<feature type="region of interest" description="Disordered" evidence="9">
    <location>
        <begin position="1"/>
        <end position="119"/>
    </location>
</feature>
<evidence type="ECO:0000256" key="5">
    <source>
        <dbReference type="ARBA" id="ARBA00023175"/>
    </source>
</evidence>
<dbReference type="GO" id="GO:0003777">
    <property type="term" value="F:microtubule motor activity"/>
    <property type="evidence" value="ECO:0007669"/>
    <property type="project" value="InterPro"/>
</dbReference>
<dbReference type="PANTHER" id="PTHR47972:SF45">
    <property type="entry name" value="PROTEIN CLARET SEGREGATIONAL"/>
    <property type="match status" value="1"/>
</dbReference>
<evidence type="ECO:0000256" key="1">
    <source>
        <dbReference type="ARBA" id="ARBA00010899"/>
    </source>
</evidence>
<dbReference type="InterPro" id="IPR027417">
    <property type="entry name" value="P-loop_NTPase"/>
</dbReference>
<reference evidence="11" key="1">
    <citation type="submission" date="2020-12" db="EMBL/GenBank/DDBJ databases">
        <authorList>
            <person name="Iha C."/>
        </authorList>
    </citation>
    <scope>NUCLEOTIDE SEQUENCE</scope>
</reference>
<dbReference type="InterPro" id="IPR001752">
    <property type="entry name" value="Kinesin_motor_dom"/>
</dbReference>
<keyword evidence="4 6" id="KW-0067">ATP-binding</keyword>
<dbReference type="InterPro" id="IPR027640">
    <property type="entry name" value="Kinesin-like_fam"/>
</dbReference>
<evidence type="ECO:0000256" key="6">
    <source>
        <dbReference type="PROSITE-ProRule" id="PRU00283"/>
    </source>
</evidence>
<dbReference type="Proteomes" id="UP000708148">
    <property type="component" value="Unassembled WGS sequence"/>
</dbReference>
<dbReference type="SMART" id="SM00129">
    <property type="entry name" value="KISc"/>
    <property type="match status" value="1"/>
</dbReference>
<name>A0A8S1IVY5_9CHLO</name>
<dbReference type="EMBL" id="CAJHUC010000357">
    <property type="protein sequence ID" value="CAD7695507.1"/>
    <property type="molecule type" value="Genomic_DNA"/>
</dbReference>
<comment type="similarity">
    <text evidence="1">Belongs to the TRAFAC class myosin-kinesin ATPase superfamily. Kinesin family. KIN-14 subfamily.</text>
</comment>
<evidence type="ECO:0000256" key="9">
    <source>
        <dbReference type="SAM" id="MobiDB-lite"/>
    </source>
</evidence>
<gene>
    <name evidence="11" type="ORF">OSTQU699_LOCUS868</name>
</gene>
<evidence type="ECO:0000256" key="8">
    <source>
        <dbReference type="SAM" id="Coils"/>
    </source>
</evidence>
<sequence length="844" mass="93918">MQSGTRIPKPSGGGRAPAGAEGRQAGRDRTNEWNNGRKMEQPALADAEGGALKARQTRAQSRLQKPSLPEAVLRGSRKRKDVGDGCPGPQAKRQPSAQKSAPPPPAEETFEELHERTGKSELDILSEKLKFNKGASAPKKMELMKNCIKDLRTVGHSLLERKDKFEAEASYQAAHVEELRAVWEGEEAMRDKRIEGLEEELQGAKASLSDTKDCLSRVQDELRDLHQTSGQQISSLDEALRTSKHELAFCEKSLSERTAKVEELEESSRTAQNYSTSLQNYNQGLQRQLSEQKEACQALVDENRGLKEQVMLLSGSTTQLEQKVEAVKSVAETKVQLLQGDSSQAKSELARLSKELHSVTLARDQWQRDCEKWKAQADMYQEKTGKSLEEMQNMETRRMALEGMCSDQDEIMERLRRETAIAVEQKRLAEELASRRGDENVELKRKVESLEALVVEKETQMKEGEEIRKRLHNTIMELKGNIRVFCRVRPVGDGECGTAPKTATPLVEYPSQGDQKDRAIKVLAPSGSSGTSSDFQPFEFAFDRVFPAQSTQEDVFDEISQLVQSALDGYKVCIFAYGQTGSGKTYTMLGNSENNGVIPRVMQQVFQTSNELREQGWNFRMRASILEVYNEEYKDLLGKHLAANEKHKVHHDAHGNTTVSGLTTVDVSKPENAAELLRRAMEKRAVGATKMNDNSSRSHMVFTLKLDGSNEGTQQHVQGVLNLIDLAGSERVKASGSQGDRLKEAQNINKSLSALGDVIMALGTKNEHVPYRNSKLTWLLQNSLSGASKVLMFVNISPAQESANESLCSLRFAAKVNACEIGVARRTVKTDQKDSQPTRSPRSR</sequence>
<evidence type="ECO:0000256" key="7">
    <source>
        <dbReference type="RuleBase" id="RU000394"/>
    </source>
</evidence>
<proteinExistence type="inferred from homology"/>
<dbReference type="PRINTS" id="PR00380">
    <property type="entry name" value="KINESINHEAVY"/>
</dbReference>
<keyword evidence="3 6" id="KW-0547">Nucleotide-binding</keyword>
<keyword evidence="2 7" id="KW-0493">Microtubule</keyword>
<dbReference type="GO" id="GO:0008017">
    <property type="term" value="F:microtubule binding"/>
    <property type="evidence" value="ECO:0007669"/>
    <property type="project" value="InterPro"/>
</dbReference>
<dbReference type="PROSITE" id="PS00411">
    <property type="entry name" value="KINESIN_MOTOR_1"/>
    <property type="match status" value="1"/>
</dbReference>
<evidence type="ECO:0000256" key="3">
    <source>
        <dbReference type="ARBA" id="ARBA00022741"/>
    </source>
</evidence>